<protein>
    <submittedName>
        <fullName evidence="1">Uncharacterized protein</fullName>
    </submittedName>
</protein>
<keyword evidence="2" id="KW-1185">Reference proteome</keyword>
<evidence type="ECO:0000313" key="1">
    <source>
        <dbReference type="EMBL" id="TGN12172.1"/>
    </source>
</evidence>
<dbReference type="AlphaFoldDB" id="A0A6H3NQE7"/>
<dbReference type="Gene3D" id="2.130.10.10">
    <property type="entry name" value="YVTN repeat-like/Quinoprotein amine dehydrogenase"/>
    <property type="match status" value="1"/>
</dbReference>
<evidence type="ECO:0000313" key="2">
    <source>
        <dbReference type="Proteomes" id="UP000297649"/>
    </source>
</evidence>
<accession>A0A6H3NQE7</accession>
<reference evidence="1" key="1">
    <citation type="journal article" date="2019" name="PLoS Negl. Trop. Dis.">
        <title>Revisiting the worldwide diversity of Leptospira species in the environment.</title>
        <authorList>
            <person name="Vincent A.T."/>
            <person name="Schiettekatte O."/>
            <person name="Bourhy P."/>
            <person name="Veyrier F.J."/>
            <person name="Picardeau M."/>
        </authorList>
    </citation>
    <scope>NUCLEOTIDE SEQUENCE [LARGE SCALE GENOMIC DNA]</scope>
    <source>
        <strain evidence="1">201601109</strain>
    </source>
</reference>
<name>A0A6H3NQE7_9LEPT</name>
<dbReference type="OrthoDB" id="345339at2"/>
<dbReference type="InterPro" id="IPR011043">
    <property type="entry name" value="Gal_Oxase/kelch_b-propeller"/>
</dbReference>
<proteinExistence type="predicted"/>
<sequence length="419" mass="45983">MYHFFISLLAFVFFISCSTPKSENLCDTENSKFISNLLFRFLIKDKSDQCGYKVNSNPPACELNYEETHLDVNWPAIQKEMESQFLLGSGASESLIQYRPESIGAVISSSFPAFQGALNAPNGNVYIVPYYSPKILEVNPISKSYSIMGSFSESVERIGGALGPAGILYFAPHLVADFYAFNTNNNSISILGNESLATAAYNGAIYAPNGKIYYVPSSETIIRYYDTNTKTIGQVTTPTSGGFSTGVLTPQGKIYFIPLTSTRMYILDTKDDSVTIHPYVYPGGSAYISGILTPNERIYMIPHSATQVLYLDISSNEIVLAGNIPSPGSSMFNGAVLAPNGKIYPIPEDYPNFISFDTKDHTISTLFPKPTGSYRGGALGPEGEIYLAPHTTDRFDLIQTGSLGRFCQSLRLSPYWNKL</sequence>
<dbReference type="RefSeq" id="WP_135746504.1">
    <property type="nucleotide sequence ID" value="NZ_JAIZBI010000002.1"/>
</dbReference>
<dbReference type="Proteomes" id="UP000297649">
    <property type="component" value="Unassembled WGS sequence"/>
</dbReference>
<organism evidence="1 2">
    <name type="scientific">Leptospira bandrabouensis</name>
    <dbReference type="NCBI Taxonomy" id="2484903"/>
    <lineage>
        <taxon>Bacteria</taxon>
        <taxon>Pseudomonadati</taxon>
        <taxon>Spirochaetota</taxon>
        <taxon>Spirochaetia</taxon>
        <taxon>Leptospirales</taxon>
        <taxon>Leptospiraceae</taxon>
        <taxon>Leptospira</taxon>
    </lineage>
</organism>
<dbReference type="EMBL" id="RQHU01000019">
    <property type="protein sequence ID" value="TGN12172.1"/>
    <property type="molecule type" value="Genomic_DNA"/>
</dbReference>
<gene>
    <name evidence="1" type="ORF">EHR08_12340</name>
</gene>
<dbReference type="InterPro" id="IPR015943">
    <property type="entry name" value="WD40/YVTN_repeat-like_dom_sf"/>
</dbReference>
<comment type="caution">
    <text evidence="1">The sequence shown here is derived from an EMBL/GenBank/DDBJ whole genome shotgun (WGS) entry which is preliminary data.</text>
</comment>
<dbReference type="SUPFAM" id="SSF50965">
    <property type="entry name" value="Galactose oxidase, central domain"/>
    <property type="match status" value="1"/>
</dbReference>